<keyword evidence="3" id="KW-0698">rRNA processing</keyword>
<evidence type="ECO:0000259" key="9">
    <source>
        <dbReference type="Pfam" id="PF24779"/>
    </source>
</evidence>
<reference evidence="10 11" key="1">
    <citation type="submission" date="2023-11" db="EMBL/GenBank/DDBJ databases">
        <title>An acidophilic fungus is an integral part of prey digestion in a carnivorous sundew plant.</title>
        <authorList>
            <person name="Tsai I.J."/>
        </authorList>
    </citation>
    <scope>NUCLEOTIDE SEQUENCE [LARGE SCALE GENOMIC DNA]</scope>
    <source>
        <strain evidence="10">169a</strain>
    </source>
</reference>
<dbReference type="SUPFAM" id="SSF88723">
    <property type="entry name" value="PIN domain-like"/>
    <property type="match status" value="1"/>
</dbReference>
<feature type="domain" description="UTP23 sensor motif region" evidence="9">
    <location>
        <begin position="221"/>
        <end position="239"/>
    </location>
</feature>
<dbReference type="Gene3D" id="3.40.50.1010">
    <property type="entry name" value="5'-nuclease"/>
    <property type="match status" value="1"/>
</dbReference>
<name>A0AAQ3RBL6_9PEZI</name>
<evidence type="ECO:0000256" key="7">
    <source>
        <dbReference type="ARBA" id="ARBA00076388"/>
    </source>
</evidence>
<dbReference type="Pfam" id="PF04900">
    <property type="entry name" value="Fcf1"/>
    <property type="match status" value="1"/>
</dbReference>
<organism evidence="10 11">
    <name type="scientific">Acrodontium crateriforme</name>
    <dbReference type="NCBI Taxonomy" id="150365"/>
    <lineage>
        <taxon>Eukaryota</taxon>
        <taxon>Fungi</taxon>
        <taxon>Dikarya</taxon>
        <taxon>Ascomycota</taxon>
        <taxon>Pezizomycotina</taxon>
        <taxon>Dothideomycetes</taxon>
        <taxon>Dothideomycetidae</taxon>
        <taxon>Mycosphaerellales</taxon>
        <taxon>Teratosphaeriaceae</taxon>
        <taxon>Acrodontium</taxon>
    </lineage>
</organism>
<comment type="function">
    <text evidence="5">Involved in rRNA-processing and ribosome biogenesis.</text>
</comment>
<keyword evidence="4" id="KW-0539">Nucleus</keyword>
<evidence type="ECO:0000256" key="4">
    <source>
        <dbReference type="ARBA" id="ARBA00023242"/>
    </source>
</evidence>
<evidence type="ECO:0000313" key="11">
    <source>
        <dbReference type="Proteomes" id="UP001303373"/>
    </source>
</evidence>
<gene>
    <name evidence="10" type="ORF">R9X50_00553600</name>
</gene>
<dbReference type="GO" id="GO:0006364">
    <property type="term" value="P:rRNA processing"/>
    <property type="evidence" value="ECO:0007669"/>
    <property type="project" value="UniProtKB-KW"/>
</dbReference>
<dbReference type="EMBL" id="CP138587">
    <property type="protein sequence ID" value="WPH02670.1"/>
    <property type="molecule type" value="Genomic_DNA"/>
</dbReference>
<dbReference type="InterPro" id="IPR057776">
    <property type="entry name" value="UTP23_sensor"/>
</dbReference>
<keyword evidence="2" id="KW-0690">Ribosome biogenesis</keyword>
<evidence type="ECO:0000256" key="1">
    <source>
        <dbReference type="ARBA" id="ARBA00004604"/>
    </source>
</evidence>
<dbReference type="PANTHER" id="PTHR12416">
    <property type="entry name" value="RRNA-PROCESSING PROTEIN UTP23 HOMOLOG"/>
    <property type="match status" value="1"/>
</dbReference>
<evidence type="ECO:0000313" key="10">
    <source>
        <dbReference type="EMBL" id="WPH02670.1"/>
    </source>
</evidence>
<dbReference type="Proteomes" id="UP001303373">
    <property type="component" value="Chromosome 8"/>
</dbReference>
<feature type="compositionally biased region" description="Basic and acidic residues" evidence="8">
    <location>
        <begin position="170"/>
        <end position="180"/>
    </location>
</feature>
<dbReference type="InterPro" id="IPR006984">
    <property type="entry name" value="Fcf1/UTP23"/>
</dbReference>
<dbReference type="Pfam" id="PF24779">
    <property type="entry name" value="UTP23_sensor"/>
    <property type="match status" value="1"/>
</dbReference>
<evidence type="ECO:0000256" key="2">
    <source>
        <dbReference type="ARBA" id="ARBA00022517"/>
    </source>
</evidence>
<dbReference type="CDD" id="cd09865">
    <property type="entry name" value="PIN_ScUtp23p-like"/>
    <property type="match status" value="1"/>
</dbReference>
<dbReference type="FunFam" id="3.40.50.1010:FF:000006">
    <property type="entry name" value="rRNA-processing protein UTP23 homolog"/>
    <property type="match status" value="1"/>
</dbReference>
<evidence type="ECO:0000256" key="6">
    <source>
        <dbReference type="ARBA" id="ARBA00038503"/>
    </source>
</evidence>
<comment type="similarity">
    <text evidence="6">Belongs to the UTP23/FCF1 family. UTP23 subfamily.</text>
</comment>
<dbReference type="AlphaFoldDB" id="A0AAQ3RBL6"/>
<evidence type="ECO:0000256" key="5">
    <source>
        <dbReference type="ARBA" id="ARBA00037300"/>
    </source>
</evidence>
<proteinExistence type="inferred from homology"/>
<sequence length="317" mass="35170">MRAKRSKQYRKLMQQYGFSFGFREPYQVLLDADIIKDAASHKMRLGSLLEGTLHGSIKPMITQCCIRHLYAAAIDDKDAGARKAKEGWIEVAKGAERRRCGHHELDEPLSAKECLESVVDPKGSGTNKHRYVVASQDQEVRRYMRSVAGVPLIYINRSVMILEPMGAKTGEVRDREEKAKVRAGLKSRRSADVPQLKRGHDEMEDGEQDQEEAAAPQAKKQKKAKGPKGPNPLSMKKAKPEKTKKTEETGNERASKHSKPSAEHTNDNSISKEGVVDASNENQTDGPSKRKRKRKPKTEDAPVGETTGDADAGGDDE</sequence>
<dbReference type="InterPro" id="IPR029060">
    <property type="entry name" value="PIN-like_dom_sf"/>
</dbReference>
<protein>
    <recommendedName>
        <fullName evidence="7">U three protein 23</fullName>
    </recommendedName>
</protein>
<keyword evidence="11" id="KW-1185">Reference proteome</keyword>
<feature type="region of interest" description="Disordered" evidence="8">
    <location>
        <begin position="169"/>
        <end position="317"/>
    </location>
</feature>
<comment type="subcellular location">
    <subcellularLocation>
        <location evidence="1">Nucleus</location>
        <location evidence="1">Nucleolus</location>
    </subcellularLocation>
</comment>
<accession>A0AAQ3RBL6</accession>
<feature type="compositionally biased region" description="Acidic residues" evidence="8">
    <location>
        <begin position="202"/>
        <end position="212"/>
    </location>
</feature>
<feature type="compositionally biased region" description="Basic and acidic residues" evidence="8">
    <location>
        <begin position="238"/>
        <end position="266"/>
    </location>
</feature>
<evidence type="ECO:0000256" key="3">
    <source>
        <dbReference type="ARBA" id="ARBA00022552"/>
    </source>
</evidence>
<dbReference type="GO" id="GO:0032040">
    <property type="term" value="C:small-subunit processome"/>
    <property type="evidence" value="ECO:0007669"/>
    <property type="project" value="InterPro"/>
</dbReference>
<evidence type="ECO:0000256" key="8">
    <source>
        <dbReference type="SAM" id="MobiDB-lite"/>
    </source>
</evidence>